<proteinExistence type="predicted"/>
<comment type="caution">
    <text evidence="2">The sequence shown here is derived from an EMBL/GenBank/DDBJ whole genome shotgun (WGS) entry which is preliminary data.</text>
</comment>
<sequence length="53" mass="6596">MERRQNGYVYVDKTRYVWELARTRLSYFLSRPRRFGMSLNSSWTNQSKMLCRR</sequence>
<dbReference type="AlphaFoldDB" id="A0A6N7J0J7"/>
<dbReference type="InterPro" id="IPR018631">
    <property type="entry name" value="AAA-ATPase-like_dom"/>
</dbReference>
<dbReference type="Proteomes" id="UP000460257">
    <property type="component" value="Unassembled WGS sequence"/>
</dbReference>
<feature type="domain" description="AAA-ATPase-like" evidence="1">
    <location>
        <begin position="4"/>
        <end position="42"/>
    </location>
</feature>
<gene>
    <name evidence="2" type="ORF">FRC54_05545</name>
</gene>
<evidence type="ECO:0000259" key="1">
    <source>
        <dbReference type="Pfam" id="PF09820"/>
    </source>
</evidence>
<accession>A0A6N7J0J7</accession>
<keyword evidence="3" id="KW-1185">Reference proteome</keyword>
<name>A0A6N7J0J7_9FIRM</name>
<dbReference type="Pfam" id="PF09820">
    <property type="entry name" value="AAA-ATPase_like"/>
    <property type="match status" value="1"/>
</dbReference>
<evidence type="ECO:0000313" key="3">
    <source>
        <dbReference type="Proteomes" id="UP000460257"/>
    </source>
</evidence>
<organism evidence="2 3">
    <name type="scientific">Candidatus Weimeria bifida</name>
    <dbReference type="NCBI Taxonomy" id="2599074"/>
    <lineage>
        <taxon>Bacteria</taxon>
        <taxon>Bacillati</taxon>
        <taxon>Bacillota</taxon>
        <taxon>Clostridia</taxon>
        <taxon>Lachnospirales</taxon>
        <taxon>Lachnospiraceae</taxon>
        <taxon>Candidatus Weimeria</taxon>
    </lineage>
</organism>
<dbReference type="EMBL" id="VOGC01000006">
    <property type="protein sequence ID" value="MQN01379.1"/>
    <property type="molecule type" value="Genomic_DNA"/>
</dbReference>
<reference evidence="2" key="1">
    <citation type="journal article" date="2020" name="Appl. Environ. Microbiol.">
        <title>Medium-Chain Fatty Acid Synthesis by 'Candidatus Weimeria bifida' gen. nov., sp. nov., and 'Candidatus Pseudoramibacter fermentans' sp. nov.</title>
        <authorList>
            <person name="Scarborough M.J."/>
            <person name="Myers K.S."/>
            <person name="Donohue T.J."/>
            <person name="Noguera D.R."/>
        </authorList>
    </citation>
    <scope>NUCLEOTIDE SEQUENCE</scope>
    <source>
        <strain evidence="2">LCO1.1</strain>
    </source>
</reference>
<evidence type="ECO:0000313" key="2">
    <source>
        <dbReference type="EMBL" id="MQN01379.1"/>
    </source>
</evidence>
<protein>
    <recommendedName>
        <fullName evidence="1">AAA-ATPase-like domain-containing protein</fullName>
    </recommendedName>
</protein>